<comment type="caution">
    <text evidence="3">The sequence shown here is derived from an EMBL/GenBank/DDBJ whole genome shotgun (WGS) entry which is preliminary data.</text>
</comment>
<proteinExistence type="predicted"/>
<name>A0A6I3M788_9MICO</name>
<evidence type="ECO:0000313" key="4">
    <source>
        <dbReference type="Proteomes" id="UP000433071"/>
    </source>
</evidence>
<dbReference type="PROSITE" id="PS51352">
    <property type="entry name" value="THIOREDOXIN_2"/>
    <property type="match status" value="1"/>
</dbReference>
<evidence type="ECO:0000313" key="3">
    <source>
        <dbReference type="EMBL" id="MTH68608.1"/>
    </source>
</evidence>
<dbReference type="InterPro" id="IPR036249">
    <property type="entry name" value="Thioredoxin-like_sf"/>
</dbReference>
<dbReference type="SUPFAM" id="SSF52833">
    <property type="entry name" value="Thioredoxin-like"/>
    <property type="match status" value="1"/>
</dbReference>
<feature type="domain" description="Thioredoxin" evidence="2">
    <location>
        <begin position="36"/>
        <end position="159"/>
    </location>
</feature>
<dbReference type="RefSeq" id="WP_155051716.1">
    <property type="nucleotide sequence ID" value="NZ_BAAAIB010000002.1"/>
</dbReference>
<reference evidence="3 4" key="1">
    <citation type="submission" date="2019-11" db="EMBL/GenBank/DDBJ databases">
        <title>Agromyces kandeliae sp. nov., isolated from mangrove soil.</title>
        <authorList>
            <person name="Wang R."/>
        </authorList>
    </citation>
    <scope>NUCLEOTIDE SEQUENCE [LARGE SCALE GENOMIC DNA]</scope>
    <source>
        <strain evidence="3 4">JCM 11433</strain>
    </source>
</reference>
<dbReference type="CDD" id="cd02947">
    <property type="entry name" value="TRX_family"/>
    <property type="match status" value="1"/>
</dbReference>
<evidence type="ECO:0000256" key="1">
    <source>
        <dbReference type="SAM" id="Phobius"/>
    </source>
</evidence>
<keyword evidence="4" id="KW-1185">Reference proteome</keyword>
<dbReference type="OrthoDB" id="1495530at2"/>
<dbReference type="EMBL" id="WMLB01000023">
    <property type="protein sequence ID" value="MTH68608.1"/>
    <property type="molecule type" value="Genomic_DNA"/>
</dbReference>
<organism evidence="3 4">
    <name type="scientific">Agromyces bracchium</name>
    <dbReference type="NCBI Taxonomy" id="88376"/>
    <lineage>
        <taxon>Bacteria</taxon>
        <taxon>Bacillati</taxon>
        <taxon>Actinomycetota</taxon>
        <taxon>Actinomycetes</taxon>
        <taxon>Micrococcales</taxon>
        <taxon>Microbacteriaceae</taxon>
        <taxon>Agromyces</taxon>
    </lineage>
</organism>
<evidence type="ECO:0000259" key="2">
    <source>
        <dbReference type="PROSITE" id="PS51352"/>
    </source>
</evidence>
<accession>A0A6I3M788</accession>
<keyword evidence="1" id="KW-0812">Transmembrane</keyword>
<protein>
    <submittedName>
        <fullName evidence="3">Thioredoxin</fullName>
    </submittedName>
</protein>
<sequence>MDLAPALVVGLGLPAVALVVGLLWRARDGRVRRVDRRVGVPAAAASAIHPGGAVPATDAARLGLDAAALGTGATIVQFSTEFCSRCPGTARALAELASEYDDVRHVDVDLTHRRDLAQAFHVTQTPTVLVLGADGRATARAAGVPRLDDLRAELDTTTGRPRVRHHA</sequence>
<keyword evidence="1" id="KW-1133">Transmembrane helix</keyword>
<keyword evidence="1" id="KW-0472">Membrane</keyword>
<dbReference type="Pfam" id="PF00085">
    <property type="entry name" value="Thioredoxin"/>
    <property type="match status" value="1"/>
</dbReference>
<dbReference type="Proteomes" id="UP000433071">
    <property type="component" value="Unassembled WGS sequence"/>
</dbReference>
<dbReference type="Gene3D" id="3.40.30.10">
    <property type="entry name" value="Glutaredoxin"/>
    <property type="match status" value="1"/>
</dbReference>
<dbReference type="InterPro" id="IPR013766">
    <property type="entry name" value="Thioredoxin_domain"/>
</dbReference>
<gene>
    <name evidence="3" type="ORF">GJ743_09535</name>
</gene>
<feature type="transmembrane region" description="Helical" evidence="1">
    <location>
        <begin position="6"/>
        <end position="24"/>
    </location>
</feature>
<dbReference type="AlphaFoldDB" id="A0A6I3M788"/>